<dbReference type="AlphaFoldDB" id="A0A7I7QXB2"/>
<proteinExistence type="predicted"/>
<name>A0A7I7QXB2_9MYCO</name>
<comment type="subcellular location">
    <subcellularLocation>
        <location evidence="1">Membrane</location>
    </subcellularLocation>
</comment>
<feature type="compositionally biased region" description="Acidic residues" evidence="3">
    <location>
        <begin position="109"/>
        <end position="125"/>
    </location>
</feature>
<protein>
    <recommendedName>
        <fullName evidence="7">Mce associated membrane protein</fullName>
    </recommendedName>
</protein>
<feature type="region of interest" description="Disordered" evidence="3">
    <location>
        <begin position="63"/>
        <end position="126"/>
    </location>
</feature>
<evidence type="ECO:0000313" key="5">
    <source>
        <dbReference type="EMBL" id="BBY30915.1"/>
    </source>
</evidence>
<evidence type="ECO:0000256" key="4">
    <source>
        <dbReference type="SAM" id="Phobius"/>
    </source>
</evidence>
<keyword evidence="2 4" id="KW-0472">Membrane</keyword>
<dbReference type="Proteomes" id="UP000467193">
    <property type="component" value="Chromosome"/>
</dbReference>
<dbReference type="KEGG" id="msei:MSEDJ_50110"/>
<keyword evidence="4" id="KW-0812">Transmembrane</keyword>
<gene>
    <name evidence="5" type="ORF">MSEDJ_50110</name>
</gene>
<organism evidence="5 6">
    <name type="scientific">Mycolicibacterium sediminis</name>
    <dbReference type="NCBI Taxonomy" id="1286180"/>
    <lineage>
        <taxon>Bacteria</taxon>
        <taxon>Bacillati</taxon>
        <taxon>Actinomycetota</taxon>
        <taxon>Actinomycetes</taxon>
        <taxon>Mycobacteriales</taxon>
        <taxon>Mycobacteriaceae</taxon>
        <taxon>Mycolicibacterium</taxon>
    </lineage>
</organism>
<keyword evidence="6" id="KW-1185">Reference proteome</keyword>
<evidence type="ECO:0000313" key="6">
    <source>
        <dbReference type="Proteomes" id="UP000467193"/>
    </source>
</evidence>
<reference evidence="5 6" key="1">
    <citation type="journal article" date="2019" name="Emerg. Microbes Infect.">
        <title>Comprehensive subspecies identification of 175 nontuberculous mycobacteria species based on 7547 genomic profiles.</title>
        <authorList>
            <person name="Matsumoto Y."/>
            <person name="Kinjo T."/>
            <person name="Motooka D."/>
            <person name="Nabeya D."/>
            <person name="Jung N."/>
            <person name="Uechi K."/>
            <person name="Horii T."/>
            <person name="Iida T."/>
            <person name="Fujita J."/>
            <person name="Nakamura S."/>
        </authorList>
    </citation>
    <scope>NUCLEOTIDE SEQUENCE [LARGE SCALE GENOMIC DNA]</scope>
    <source>
        <strain evidence="5 6">JCM 17899</strain>
    </source>
</reference>
<feature type="transmembrane region" description="Helical" evidence="4">
    <location>
        <begin position="136"/>
        <end position="158"/>
    </location>
</feature>
<dbReference type="PANTHER" id="PTHR37042">
    <property type="entry name" value="OUTER MEMBRANE PROTEIN RV1973"/>
    <property type="match status" value="1"/>
</dbReference>
<feature type="compositionally biased region" description="Polar residues" evidence="3">
    <location>
        <begin position="1"/>
        <end position="10"/>
    </location>
</feature>
<dbReference type="RefSeq" id="WP_163800476.1">
    <property type="nucleotide sequence ID" value="NZ_AP022588.1"/>
</dbReference>
<evidence type="ECO:0000256" key="2">
    <source>
        <dbReference type="ARBA" id="ARBA00023136"/>
    </source>
</evidence>
<evidence type="ECO:0008006" key="7">
    <source>
        <dbReference type="Google" id="ProtNLM"/>
    </source>
</evidence>
<dbReference type="PANTHER" id="PTHR37042:SF4">
    <property type="entry name" value="OUTER MEMBRANE PROTEIN RV1973"/>
    <property type="match status" value="1"/>
</dbReference>
<keyword evidence="4" id="KW-1133">Transmembrane helix</keyword>
<evidence type="ECO:0000256" key="1">
    <source>
        <dbReference type="ARBA" id="ARBA00004370"/>
    </source>
</evidence>
<sequence>MSPSERTSPGSDGDAVTSPDATTPEDVLSLAEEAEAEAAEADAVAAAARARARALRLRREAKAAEAAAVAVPEPTLVDDDVPTDEPVATEPGATEPVPTDDVLAGGATEDPEPTPDDGVVPDDESGLAAPGARLRVAIGAVAIVLTVGFVAASGFMLWHHRQVVAEQQRSAEFVAAARQGVVTLMSLDFTRAEEDVQRILDNTTGDFRKEFAGQAENFTEVAQQSKVVTEATVNAIAVRSMTADAANVLVAVTTRVSNAAANEQPPRSWRLSVDVARDGGQIKLAKVEFVP</sequence>
<evidence type="ECO:0000256" key="3">
    <source>
        <dbReference type="SAM" id="MobiDB-lite"/>
    </source>
</evidence>
<feature type="region of interest" description="Disordered" evidence="3">
    <location>
        <begin position="1"/>
        <end position="27"/>
    </location>
</feature>
<dbReference type="GO" id="GO:0016020">
    <property type="term" value="C:membrane"/>
    <property type="evidence" value="ECO:0007669"/>
    <property type="project" value="UniProtKB-SubCell"/>
</dbReference>
<dbReference type="EMBL" id="AP022588">
    <property type="protein sequence ID" value="BBY30915.1"/>
    <property type="molecule type" value="Genomic_DNA"/>
</dbReference>
<accession>A0A7I7QXB2</accession>